<evidence type="ECO:0000313" key="2">
    <source>
        <dbReference type="Proteomes" id="UP001434883"/>
    </source>
</evidence>
<keyword evidence="2" id="KW-1185">Reference proteome</keyword>
<dbReference type="EMBL" id="JAHRIN010054043">
    <property type="protein sequence ID" value="MEQ2210667.1"/>
    <property type="molecule type" value="Genomic_DNA"/>
</dbReference>
<name>A0ABV0RTK0_9TELE</name>
<reference evidence="1 2" key="1">
    <citation type="submission" date="2021-06" db="EMBL/GenBank/DDBJ databases">
        <authorList>
            <person name="Palmer J.M."/>
        </authorList>
    </citation>
    <scope>NUCLEOTIDE SEQUENCE [LARGE SCALE GENOMIC DNA]</scope>
    <source>
        <strain evidence="1 2">XC_2019</strain>
        <tissue evidence="1">Muscle</tissue>
    </source>
</reference>
<protein>
    <submittedName>
        <fullName evidence="1">Uncharacterized protein</fullName>
    </submittedName>
</protein>
<feature type="non-terminal residue" evidence="1">
    <location>
        <position position="1"/>
    </location>
</feature>
<proteinExistence type="predicted"/>
<dbReference type="Proteomes" id="UP001434883">
    <property type="component" value="Unassembled WGS sequence"/>
</dbReference>
<comment type="caution">
    <text evidence="1">The sequence shown here is derived from an EMBL/GenBank/DDBJ whole genome shotgun (WGS) entry which is preliminary data.</text>
</comment>
<accession>A0ABV0RTK0</accession>
<organism evidence="1 2">
    <name type="scientific">Xenoophorus captivus</name>
    <dbReference type="NCBI Taxonomy" id="1517983"/>
    <lineage>
        <taxon>Eukaryota</taxon>
        <taxon>Metazoa</taxon>
        <taxon>Chordata</taxon>
        <taxon>Craniata</taxon>
        <taxon>Vertebrata</taxon>
        <taxon>Euteleostomi</taxon>
        <taxon>Actinopterygii</taxon>
        <taxon>Neopterygii</taxon>
        <taxon>Teleostei</taxon>
        <taxon>Neoteleostei</taxon>
        <taxon>Acanthomorphata</taxon>
        <taxon>Ovalentaria</taxon>
        <taxon>Atherinomorphae</taxon>
        <taxon>Cyprinodontiformes</taxon>
        <taxon>Goodeidae</taxon>
        <taxon>Xenoophorus</taxon>
    </lineage>
</organism>
<sequence>GMTGGQVCAYLYMCVCTRGRQRQAADWTAHLEVLNHSGVSLLRNPHAVGGAAGPAVGVSACRAKVTPHVVSSWCFGLS</sequence>
<gene>
    <name evidence="1" type="ORF">XENOCAPTIV_017410</name>
</gene>
<evidence type="ECO:0000313" key="1">
    <source>
        <dbReference type="EMBL" id="MEQ2210667.1"/>
    </source>
</evidence>